<evidence type="ECO:0000313" key="3">
    <source>
        <dbReference type="EMBL" id="GAA4019348.1"/>
    </source>
</evidence>
<dbReference type="SUPFAM" id="SSF53335">
    <property type="entry name" value="S-adenosyl-L-methionine-dependent methyltransferases"/>
    <property type="match status" value="1"/>
</dbReference>
<dbReference type="RefSeq" id="WP_344707171.1">
    <property type="nucleotide sequence ID" value="NZ_BAABBQ010000001.1"/>
</dbReference>
<sequence>MEQSLSDYSQTIRAYDAAANELACRYDALPTGDALEAISALVSNRGLALDVGAGSGRDARRLHDLGFEVVAVEPAAGLLEHGSATSPGVRWLADCLPSLEAVHRLALSFDLILLSAVWQHVSPDDRPRAFRKLITLLAPGGTLVLTLRSGPSPEGRPMHATSVGEIESLAQSHGMQILEIRASSDMQGRSDVSWTTAVLRLPDDGAGALPLIRGIALSDDKSSTYKLALLRAVARVAEHAPSAAIPACDEIDAVELPLGLVALFWVRLFLPLVRAELPQAPRNAGPDGLAFAKTGFRRLMVDSTDPADLRVGAVLAPDRFEAIVRALSEAAATIASMPANFTRIPNSDQRVFSVNRSRLRRLPGLELSMANLRDWGTLAVPGHLWRALSRFGPWIEPMLTTEWARLTRAYAERMDRPLPAGVVEATLEWREPVRTTALARLAAESCATSGGPIECVWTGRKLTATRFDVDHCLPWRAWPCGDLWNLAPCHPRVNRHDKRDRLPSALAMESSRSRFVRWWEQAYLSNLSLSGKFLREAAAALPVTETASAAEIFNALDWRRLRLARDQRLPEWTPKEG</sequence>
<dbReference type="PANTHER" id="PTHR43861:SF3">
    <property type="entry name" value="PUTATIVE (AFU_ORTHOLOGUE AFUA_2G14390)-RELATED"/>
    <property type="match status" value="1"/>
</dbReference>
<proteinExistence type="predicted"/>
<dbReference type="EMBL" id="BAABBQ010000001">
    <property type="protein sequence ID" value="GAA4019348.1"/>
    <property type="molecule type" value="Genomic_DNA"/>
</dbReference>
<accession>A0ABP7T0R0</accession>
<dbReference type="InterPro" id="IPR041698">
    <property type="entry name" value="Methyltransf_25"/>
</dbReference>
<dbReference type="InterPro" id="IPR029063">
    <property type="entry name" value="SAM-dependent_MTases_sf"/>
</dbReference>
<feature type="domain" description="Methyltransferase" evidence="2">
    <location>
        <begin position="49"/>
        <end position="141"/>
    </location>
</feature>
<dbReference type="GO" id="GO:0008168">
    <property type="term" value="F:methyltransferase activity"/>
    <property type="evidence" value="ECO:0007669"/>
    <property type="project" value="UniProtKB-KW"/>
</dbReference>
<dbReference type="Proteomes" id="UP001500235">
    <property type="component" value="Unassembled WGS sequence"/>
</dbReference>
<protein>
    <submittedName>
        <fullName evidence="3">Methyltransferase domain-containing protein</fullName>
    </submittedName>
</protein>
<dbReference type="GO" id="GO:0032259">
    <property type="term" value="P:methylation"/>
    <property type="evidence" value="ECO:0007669"/>
    <property type="project" value="UniProtKB-KW"/>
</dbReference>
<dbReference type="Gene3D" id="3.40.50.150">
    <property type="entry name" value="Vaccinia Virus protein VP39"/>
    <property type="match status" value="1"/>
</dbReference>
<comment type="caution">
    <text evidence="3">The sequence shown here is derived from an EMBL/GenBank/DDBJ whole genome shotgun (WGS) entry which is preliminary data.</text>
</comment>
<evidence type="ECO:0000256" key="1">
    <source>
        <dbReference type="ARBA" id="ARBA00022679"/>
    </source>
</evidence>
<organism evidence="3 4">
    <name type="scientific">Sphingomonas swuensis</name>
    <dbReference type="NCBI Taxonomy" id="977800"/>
    <lineage>
        <taxon>Bacteria</taxon>
        <taxon>Pseudomonadati</taxon>
        <taxon>Pseudomonadota</taxon>
        <taxon>Alphaproteobacteria</taxon>
        <taxon>Sphingomonadales</taxon>
        <taxon>Sphingomonadaceae</taxon>
        <taxon>Sphingomonas</taxon>
    </lineage>
</organism>
<keyword evidence="3" id="KW-0489">Methyltransferase</keyword>
<gene>
    <name evidence="3" type="ORF">GCM10022280_18960</name>
</gene>
<keyword evidence="4" id="KW-1185">Reference proteome</keyword>
<evidence type="ECO:0000313" key="4">
    <source>
        <dbReference type="Proteomes" id="UP001500235"/>
    </source>
</evidence>
<dbReference type="CDD" id="cd02440">
    <property type="entry name" value="AdoMet_MTases"/>
    <property type="match status" value="1"/>
</dbReference>
<dbReference type="Gene3D" id="1.10.30.50">
    <property type="match status" value="1"/>
</dbReference>
<name>A0ABP7T0R0_9SPHN</name>
<dbReference type="PANTHER" id="PTHR43861">
    <property type="entry name" value="TRANS-ACONITATE 2-METHYLTRANSFERASE-RELATED"/>
    <property type="match status" value="1"/>
</dbReference>
<dbReference type="Pfam" id="PF13649">
    <property type="entry name" value="Methyltransf_25"/>
    <property type="match status" value="1"/>
</dbReference>
<reference evidence="4" key="1">
    <citation type="journal article" date="2019" name="Int. J. Syst. Evol. Microbiol.">
        <title>The Global Catalogue of Microorganisms (GCM) 10K type strain sequencing project: providing services to taxonomists for standard genome sequencing and annotation.</title>
        <authorList>
            <consortium name="The Broad Institute Genomics Platform"/>
            <consortium name="The Broad Institute Genome Sequencing Center for Infectious Disease"/>
            <person name="Wu L."/>
            <person name="Ma J."/>
        </authorList>
    </citation>
    <scope>NUCLEOTIDE SEQUENCE [LARGE SCALE GENOMIC DNA]</scope>
    <source>
        <strain evidence="4">JCM 17563</strain>
    </source>
</reference>
<keyword evidence="1" id="KW-0808">Transferase</keyword>
<evidence type="ECO:0000259" key="2">
    <source>
        <dbReference type="Pfam" id="PF13649"/>
    </source>
</evidence>